<evidence type="ECO:0000256" key="1">
    <source>
        <dbReference type="SAM" id="MobiDB-lite"/>
    </source>
</evidence>
<feature type="region of interest" description="Disordered" evidence="1">
    <location>
        <begin position="566"/>
        <end position="608"/>
    </location>
</feature>
<dbReference type="AlphaFoldDB" id="A0A8H4VK54"/>
<dbReference type="Proteomes" id="UP000521872">
    <property type="component" value="Unassembled WGS sequence"/>
</dbReference>
<dbReference type="EMBL" id="JAACJL010000058">
    <property type="protein sequence ID" value="KAF4610859.1"/>
    <property type="molecule type" value="Genomic_DNA"/>
</dbReference>
<evidence type="ECO:0000313" key="3">
    <source>
        <dbReference type="Proteomes" id="UP000521872"/>
    </source>
</evidence>
<dbReference type="Gene3D" id="1.20.1280.50">
    <property type="match status" value="1"/>
</dbReference>
<feature type="compositionally biased region" description="Acidic residues" evidence="1">
    <location>
        <begin position="581"/>
        <end position="608"/>
    </location>
</feature>
<accession>A0A8H4VK54</accession>
<evidence type="ECO:0000313" key="2">
    <source>
        <dbReference type="EMBL" id="KAF4610859.1"/>
    </source>
</evidence>
<protein>
    <recommendedName>
        <fullName evidence="4">F-box domain-containing protein</fullName>
    </recommendedName>
</protein>
<gene>
    <name evidence="2" type="ORF">D9613_007047</name>
</gene>
<keyword evidence="3" id="KW-1185">Reference proteome</keyword>
<name>A0A8H4VK54_9AGAR</name>
<evidence type="ECO:0008006" key="4">
    <source>
        <dbReference type="Google" id="ProtNLM"/>
    </source>
</evidence>
<reference evidence="2 3" key="1">
    <citation type="submission" date="2019-12" db="EMBL/GenBank/DDBJ databases">
        <authorList>
            <person name="Floudas D."/>
            <person name="Bentzer J."/>
            <person name="Ahren D."/>
            <person name="Johansson T."/>
            <person name="Persson P."/>
            <person name="Tunlid A."/>
        </authorList>
    </citation>
    <scope>NUCLEOTIDE SEQUENCE [LARGE SCALE GENOMIC DNA]</scope>
    <source>
        <strain evidence="2 3">CBS 102.39</strain>
    </source>
</reference>
<organism evidence="2 3">
    <name type="scientific">Agrocybe pediades</name>
    <dbReference type="NCBI Taxonomy" id="84607"/>
    <lineage>
        <taxon>Eukaryota</taxon>
        <taxon>Fungi</taxon>
        <taxon>Dikarya</taxon>
        <taxon>Basidiomycota</taxon>
        <taxon>Agaricomycotina</taxon>
        <taxon>Agaricomycetes</taxon>
        <taxon>Agaricomycetidae</taxon>
        <taxon>Agaricales</taxon>
        <taxon>Agaricineae</taxon>
        <taxon>Strophariaceae</taxon>
        <taxon>Agrocybe</taxon>
    </lineage>
</organism>
<comment type="caution">
    <text evidence="2">The sequence shown here is derived from an EMBL/GenBank/DDBJ whole genome shotgun (WGS) entry which is preliminary data.</text>
</comment>
<sequence>MPYPSELLSTDSALCTSCTFKTENICASDIELHIGTQESLLVPFKIRNNSFAPISRLAPEVLCTIFYHLMNIPGPARIIGNLSPLQRSDLHWIQVTHVCHAWREIALNCSSLWTRPPFNLSDRWAAEMLQRSKSTTIYVDIDYASDRPPKLDIALAALSQMQRIYGLRVISPDVDTFKKLVERLPESAPELELLTLIADIWPAHIRFKLPDEALNEMPRLLVLGLIGLEINWDRHLSNLNGLAGLRIESITPAARPTNTQFLNAISQAAPTLETLILGQAFPIASLGPASEPDDACLRRIAFPRLRNVRLQSSSSLELVAFLDAVTFMPSTVVSISCKESIEGNVPRAFCNAIRPSLFNEDAIVLQDLDISSTHEDDDTAIIIRLFAVERRSLADCADAQPKYTLTLRTRPSTIDHFLVDNVLALPLSNVTCLTMQWEDENTFTRIRDPYECAIFNMSRLFFECAMKSFFVALKGLAPSGRSLSELQGTGILLPKLQHVKLRRLHLTQNALRSGDVLLIERLVEYLTWRKERGAELSSVHAMYCSELEPSQVAALQGLCTEVVLTRASEDEDENEWRWGDESGEEDKDDEGEEEEDEDDEDEEGSQPE</sequence>
<proteinExistence type="predicted"/>